<name>W6N4D1_CLOTY</name>
<dbReference type="EMBL" id="CBXI010000016">
    <property type="protein sequence ID" value="CDL91026.1"/>
    <property type="molecule type" value="Genomic_DNA"/>
</dbReference>
<proteinExistence type="predicted"/>
<accession>W6N4D1</accession>
<keyword evidence="2" id="KW-1185">Reference proteome</keyword>
<gene>
    <name evidence="1" type="ORF">CTDIVETGP_1096</name>
</gene>
<dbReference type="GeneID" id="56700216"/>
<organism evidence="1 2">
    <name type="scientific">Clostridium tyrobutyricum DIVETGP</name>
    <dbReference type="NCBI Taxonomy" id="1408889"/>
    <lineage>
        <taxon>Bacteria</taxon>
        <taxon>Bacillati</taxon>
        <taxon>Bacillota</taxon>
        <taxon>Clostridia</taxon>
        <taxon>Eubacteriales</taxon>
        <taxon>Clostridiaceae</taxon>
        <taxon>Clostridium</taxon>
    </lineage>
</organism>
<dbReference type="AlphaFoldDB" id="W6N4D1"/>
<reference evidence="1 2" key="1">
    <citation type="journal article" date="2015" name="Genome Announc.">
        <title>Draft Genome Sequence of Clostridium tyrobutyricum Strain DIVETGP, Isolated from Cow's Milk for Grana Padano Production.</title>
        <authorList>
            <person name="Soggiu A."/>
            <person name="Piras C."/>
            <person name="Gaiarsa S."/>
            <person name="Sassera D."/>
            <person name="Roncada P."/>
            <person name="Bendixen E."/>
            <person name="Brasca M."/>
            <person name="Bonizzi L."/>
        </authorList>
    </citation>
    <scope>NUCLEOTIDE SEQUENCE [LARGE SCALE GENOMIC DNA]</scope>
    <source>
        <strain evidence="1 2">DIVETGP</strain>
    </source>
</reference>
<dbReference type="Proteomes" id="UP000019482">
    <property type="component" value="Unassembled WGS sequence"/>
</dbReference>
<evidence type="ECO:0000313" key="2">
    <source>
        <dbReference type="Proteomes" id="UP000019482"/>
    </source>
</evidence>
<comment type="caution">
    <text evidence="1">The sequence shown here is derived from an EMBL/GenBank/DDBJ whole genome shotgun (WGS) entry which is preliminary data.</text>
</comment>
<evidence type="ECO:0000313" key="1">
    <source>
        <dbReference type="EMBL" id="CDL91026.1"/>
    </source>
</evidence>
<sequence>MNYRHTIKNKENININSSASVNLVFNNSLDNNIDEDTYINNWTVDTPQTNNKNTK</sequence>
<protein>
    <submittedName>
        <fullName evidence="1">Uncharacterized protein</fullName>
    </submittedName>
</protein>
<dbReference type="RefSeq" id="WP_017750920.1">
    <property type="nucleotide sequence ID" value="NZ_CBXI010000016.1"/>
</dbReference>